<accession>A0A7H0GS39</accession>
<dbReference type="AlphaFoldDB" id="A0A7H0GS39"/>
<dbReference type="Proteomes" id="UP000516093">
    <property type="component" value="Chromosome"/>
</dbReference>
<dbReference type="KEGG" id="hqi:H9L05_13405"/>
<sequence>MYGCTKADPEPEFTLPPISAVGANTLGFEVDGRVWVNYGQRCFLLSGCFDNKIQVDYGSCNGVRCLYIWTGYTVRGTRDEGFSLRIDTVRGPGIYTAGTRPVNLPPSTIIYTPNGLTFSDELNSIEYVSLTQNSTRIVLTKLDTVNHIISGTFEGRLSNSLKPNNYVTITNGRFNVTYTD</sequence>
<keyword evidence="2" id="KW-1185">Reference proteome</keyword>
<protein>
    <submittedName>
        <fullName evidence="1">Uncharacterized protein</fullName>
    </submittedName>
</protein>
<proteinExistence type="predicted"/>
<organism evidence="1 2">
    <name type="scientific">Hymenobacter qilianensis</name>
    <dbReference type="NCBI Taxonomy" id="1385715"/>
    <lineage>
        <taxon>Bacteria</taxon>
        <taxon>Pseudomonadati</taxon>
        <taxon>Bacteroidota</taxon>
        <taxon>Cytophagia</taxon>
        <taxon>Cytophagales</taxon>
        <taxon>Hymenobacteraceae</taxon>
        <taxon>Hymenobacter</taxon>
    </lineage>
</organism>
<name>A0A7H0GS39_9BACT</name>
<evidence type="ECO:0000313" key="2">
    <source>
        <dbReference type="Proteomes" id="UP000516093"/>
    </source>
</evidence>
<dbReference type="RefSeq" id="WP_187731401.1">
    <property type="nucleotide sequence ID" value="NZ_CP060784.1"/>
</dbReference>
<gene>
    <name evidence="1" type="ORF">H9L05_13405</name>
</gene>
<reference evidence="1 2" key="1">
    <citation type="submission" date="2020-08" db="EMBL/GenBank/DDBJ databases">
        <title>Genome sequence of Hymenobacter qilianensis JCM 19763T.</title>
        <authorList>
            <person name="Hyun D.-W."/>
            <person name="Bae J.-W."/>
        </authorList>
    </citation>
    <scope>NUCLEOTIDE SEQUENCE [LARGE SCALE GENOMIC DNA]</scope>
    <source>
        <strain evidence="1 2">JCM 19763</strain>
    </source>
</reference>
<evidence type="ECO:0000313" key="1">
    <source>
        <dbReference type="EMBL" id="QNP51105.1"/>
    </source>
</evidence>
<dbReference type="EMBL" id="CP060784">
    <property type="protein sequence ID" value="QNP51105.1"/>
    <property type="molecule type" value="Genomic_DNA"/>
</dbReference>